<evidence type="ECO:0000256" key="1">
    <source>
        <dbReference type="SAM" id="MobiDB-lite"/>
    </source>
</evidence>
<protein>
    <recommendedName>
        <fullName evidence="2">Protein kinase domain-containing protein</fullName>
    </recommendedName>
</protein>
<dbReference type="GO" id="GO:0004672">
    <property type="term" value="F:protein kinase activity"/>
    <property type="evidence" value="ECO:0007669"/>
    <property type="project" value="InterPro"/>
</dbReference>
<dbReference type="InterPro" id="IPR046959">
    <property type="entry name" value="PRK1-6/SRF4-like"/>
</dbReference>
<dbReference type="SUPFAM" id="SSF56112">
    <property type="entry name" value="Protein kinase-like (PK-like)"/>
    <property type="match status" value="1"/>
</dbReference>
<dbReference type="InterPro" id="IPR000719">
    <property type="entry name" value="Prot_kinase_dom"/>
</dbReference>
<keyword evidence="4" id="KW-1185">Reference proteome</keyword>
<accession>A0A835H448</accession>
<sequence>LMKFFLVILFTGFIILFIFFAKRRAAKLARDKEIQQSLEDSPIKISSVKPEEETKSGEEHGELAFFDGEYERFKIEDLLASAADLQGQNLCSSLYKVRLKDNGIFAVKRLKNLHVSIEEFGRMMRQIGNLKHPNILSLVAYYSSKEEKLLVYRYQRKGSLLSLLENYAENKRDFTWRLRLSIAQGIAQGLKFLHDQSPVGKERITHGNLKLSNVLLTENEEPLIGEFGFQKYLDPKRACLFNSNGYKAPEKSLTEQADVFSFGVILLELLTGKTIERTGLDLPKWVKAMVREEWTGEVFDKEVNKAGKQWAFPLLNIALKCVSHLPEQRPTIAEVLRKIEEAVNDQEDFSFSSTSSVDSNNHDGSLLTIPENWDTPGSNT</sequence>
<dbReference type="Pfam" id="PF00069">
    <property type="entry name" value="Pkinase"/>
    <property type="match status" value="1"/>
</dbReference>
<dbReference type="PANTHER" id="PTHR48007:SF77">
    <property type="entry name" value="PROTEIN KINASE DOMAIN-CONTAINING PROTEIN"/>
    <property type="match status" value="1"/>
</dbReference>
<feature type="region of interest" description="Disordered" evidence="1">
    <location>
        <begin position="350"/>
        <end position="380"/>
    </location>
</feature>
<dbReference type="AlphaFoldDB" id="A0A835H448"/>
<dbReference type="Gene3D" id="3.30.200.20">
    <property type="entry name" value="Phosphorylase Kinase, domain 1"/>
    <property type="match status" value="1"/>
</dbReference>
<dbReference type="Gene3D" id="1.10.510.10">
    <property type="entry name" value="Transferase(Phosphotransferase) domain 1"/>
    <property type="match status" value="1"/>
</dbReference>
<dbReference type="PANTHER" id="PTHR48007">
    <property type="entry name" value="LEUCINE-RICH REPEAT RECEPTOR-LIKE PROTEIN KINASE PXC1"/>
    <property type="match status" value="1"/>
</dbReference>
<dbReference type="EMBL" id="JADFTS010000008">
    <property type="protein sequence ID" value="KAF9591885.1"/>
    <property type="molecule type" value="Genomic_DNA"/>
</dbReference>
<feature type="domain" description="Protein kinase" evidence="2">
    <location>
        <begin position="80"/>
        <end position="343"/>
    </location>
</feature>
<dbReference type="GO" id="GO:0005524">
    <property type="term" value="F:ATP binding"/>
    <property type="evidence" value="ECO:0007669"/>
    <property type="project" value="InterPro"/>
</dbReference>
<feature type="compositionally biased region" description="Low complexity" evidence="1">
    <location>
        <begin position="350"/>
        <end position="359"/>
    </location>
</feature>
<evidence type="ECO:0000313" key="3">
    <source>
        <dbReference type="EMBL" id="KAF9591885.1"/>
    </source>
</evidence>
<comment type="caution">
    <text evidence="3">The sequence shown here is derived from an EMBL/GenBank/DDBJ whole genome shotgun (WGS) entry which is preliminary data.</text>
</comment>
<proteinExistence type="predicted"/>
<dbReference type="InterPro" id="IPR011009">
    <property type="entry name" value="Kinase-like_dom_sf"/>
</dbReference>
<dbReference type="PROSITE" id="PS50011">
    <property type="entry name" value="PROTEIN_KINASE_DOM"/>
    <property type="match status" value="1"/>
</dbReference>
<reference evidence="3 4" key="1">
    <citation type="submission" date="2020-10" db="EMBL/GenBank/DDBJ databases">
        <title>The Coptis chinensis genome and diversification of protoberbering-type alkaloids.</title>
        <authorList>
            <person name="Wang B."/>
            <person name="Shu S."/>
            <person name="Song C."/>
            <person name="Liu Y."/>
        </authorList>
    </citation>
    <scope>NUCLEOTIDE SEQUENCE [LARGE SCALE GENOMIC DNA]</scope>
    <source>
        <strain evidence="3">HL-2020</strain>
        <tissue evidence="3">Leaf</tissue>
    </source>
</reference>
<name>A0A835H448_9MAGN</name>
<feature type="non-terminal residue" evidence="3">
    <location>
        <position position="1"/>
    </location>
</feature>
<gene>
    <name evidence="3" type="ORF">IFM89_009493</name>
</gene>
<evidence type="ECO:0000313" key="4">
    <source>
        <dbReference type="Proteomes" id="UP000631114"/>
    </source>
</evidence>
<organism evidence="3 4">
    <name type="scientific">Coptis chinensis</name>
    <dbReference type="NCBI Taxonomy" id="261450"/>
    <lineage>
        <taxon>Eukaryota</taxon>
        <taxon>Viridiplantae</taxon>
        <taxon>Streptophyta</taxon>
        <taxon>Embryophyta</taxon>
        <taxon>Tracheophyta</taxon>
        <taxon>Spermatophyta</taxon>
        <taxon>Magnoliopsida</taxon>
        <taxon>Ranunculales</taxon>
        <taxon>Ranunculaceae</taxon>
        <taxon>Coptidoideae</taxon>
        <taxon>Coptis</taxon>
    </lineage>
</organism>
<dbReference type="Proteomes" id="UP000631114">
    <property type="component" value="Unassembled WGS sequence"/>
</dbReference>
<evidence type="ECO:0000259" key="2">
    <source>
        <dbReference type="PROSITE" id="PS50011"/>
    </source>
</evidence>
<dbReference type="OrthoDB" id="5966500at2759"/>